<accession>A0A6P8SG72</accession>
<dbReference type="GeneID" id="117368200"/>
<evidence type="ECO:0000313" key="7">
    <source>
        <dbReference type="RefSeq" id="XP_033817499.1"/>
    </source>
</evidence>
<dbReference type="PANTHER" id="PTHR20922:SF13">
    <property type="entry name" value="DNL-TYPE ZINC FINGER PROTEIN"/>
    <property type="match status" value="1"/>
</dbReference>
<keyword evidence="1" id="KW-0479">Metal-binding</keyword>
<dbReference type="PROSITE" id="PS51501">
    <property type="entry name" value="ZF_DNL"/>
    <property type="match status" value="1"/>
</dbReference>
<sequence>MAAIRVLAILEVTEELPALCMRRHIGARDGMAVRCVSPWSLCRAVRDCRAGVRGKCVLQRRAQVPTRPRCSQPSALVPAYAVILPHVTPGRLFYHCSKLQRLSSLVPFEGYRSALSCRLLFSRSLSSGGESLGEIRATHYQLVYTCKVCQTRSRKTISKLAYHNGVVIVKCPGCNNHHIIADNLGWFSDLEGKKNIEEILAAKGEKVRRIAGEDALELVLENALGKELQDHLKEDKSDVESEQN</sequence>
<evidence type="ECO:0000256" key="2">
    <source>
        <dbReference type="ARBA" id="ARBA00022771"/>
    </source>
</evidence>
<dbReference type="InterPro" id="IPR007853">
    <property type="entry name" value="Znf_DNL-typ"/>
</dbReference>
<dbReference type="Proteomes" id="UP000515159">
    <property type="component" value="Chromosome 10"/>
</dbReference>
<keyword evidence="6" id="KW-1185">Reference proteome</keyword>
<name>A0A6P8SG72_GEOSA</name>
<dbReference type="PANTHER" id="PTHR20922">
    <property type="entry name" value="DNL-TYPE ZINC FINGER PROTEIN"/>
    <property type="match status" value="1"/>
</dbReference>
<reference evidence="7" key="1">
    <citation type="submission" date="2025-08" db="UniProtKB">
        <authorList>
            <consortium name="RefSeq"/>
        </authorList>
    </citation>
    <scope>IDENTIFICATION</scope>
</reference>
<dbReference type="GO" id="GO:0008270">
    <property type="term" value="F:zinc ion binding"/>
    <property type="evidence" value="ECO:0007669"/>
    <property type="project" value="UniProtKB-KW"/>
</dbReference>
<dbReference type="CTD" id="728489"/>
<evidence type="ECO:0000313" key="6">
    <source>
        <dbReference type="Proteomes" id="UP000515159"/>
    </source>
</evidence>
<evidence type="ECO:0000259" key="5">
    <source>
        <dbReference type="PROSITE" id="PS51501"/>
    </source>
</evidence>
<dbReference type="GO" id="GO:0005739">
    <property type="term" value="C:mitochondrion"/>
    <property type="evidence" value="ECO:0007669"/>
    <property type="project" value="TreeGrafter"/>
</dbReference>
<dbReference type="AlphaFoldDB" id="A0A6P8SG72"/>
<dbReference type="OrthoDB" id="512667at2759"/>
<dbReference type="GO" id="GO:0050821">
    <property type="term" value="P:protein stabilization"/>
    <property type="evidence" value="ECO:0007669"/>
    <property type="project" value="TreeGrafter"/>
</dbReference>
<proteinExistence type="predicted"/>
<dbReference type="InParanoid" id="A0A6P8SG72"/>
<feature type="domain" description="DNL-type" evidence="5">
    <location>
        <begin position="135"/>
        <end position="232"/>
    </location>
</feature>
<dbReference type="GO" id="GO:0030150">
    <property type="term" value="P:protein import into mitochondrial matrix"/>
    <property type="evidence" value="ECO:0007669"/>
    <property type="project" value="TreeGrafter"/>
</dbReference>
<dbReference type="InterPro" id="IPR024158">
    <property type="entry name" value="Mt_import_TIM15"/>
</dbReference>
<dbReference type="GO" id="GO:0006457">
    <property type="term" value="P:protein folding"/>
    <property type="evidence" value="ECO:0007669"/>
    <property type="project" value="TreeGrafter"/>
</dbReference>
<protein>
    <submittedName>
        <fullName evidence="7">DNL-type zinc finger protein isoform X1</fullName>
    </submittedName>
</protein>
<keyword evidence="3" id="KW-0862">Zinc</keyword>
<keyword evidence="2 4" id="KW-0863">Zinc-finger</keyword>
<dbReference type="KEGG" id="gsh:117368200"/>
<dbReference type="Pfam" id="PF05180">
    <property type="entry name" value="zf-DNL"/>
    <property type="match status" value="1"/>
</dbReference>
<organism evidence="6 7">
    <name type="scientific">Geotrypetes seraphini</name>
    <name type="common">Gaboon caecilian</name>
    <name type="synonym">Caecilia seraphini</name>
    <dbReference type="NCBI Taxonomy" id="260995"/>
    <lineage>
        <taxon>Eukaryota</taxon>
        <taxon>Metazoa</taxon>
        <taxon>Chordata</taxon>
        <taxon>Craniata</taxon>
        <taxon>Vertebrata</taxon>
        <taxon>Euteleostomi</taxon>
        <taxon>Amphibia</taxon>
        <taxon>Gymnophiona</taxon>
        <taxon>Geotrypetes</taxon>
    </lineage>
</organism>
<dbReference type="GO" id="GO:0051087">
    <property type="term" value="F:protein-folding chaperone binding"/>
    <property type="evidence" value="ECO:0007669"/>
    <property type="project" value="TreeGrafter"/>
</dbReference>
<evidence type="ECO:0000256" key="1">
    <source>
        <dbReference type="ARBA" id="ARBA00022723"/>
    </source>
</evidence>
<dbReference type="RefSeq" id="XP_033817499.1">
    <property type="nucleotide sequence ID" value="XM_033961608.1"/>
</dbReference>
<evidence type="ECO:0000256" key="4">
    <source>
        <dbReference type="PROSITE-ProRule" id="PRU00834"/>
    </source>
</evidence>
<gene>
    <name evidence="7" type="primary">DNLZ</name>
</gene>
<evidence type="ECO:0000256" key="3">
    <source>
        <dbReference type="ARBA" id="ARBA00022833"/>
    </source>
</evidence>